<dbReference type="PROSITE" id="PS50943">
    <property type="entry name" value="HTH_CROC1"/>
    <property type="match status" value="1"/>
</dbReference>
<gene>
    <name evidence="2" type="ORF">EV190_13717</name>
</gene>
<dbReference type="Gene3D" id="1.10.260.40">
    <property type="entry name" value="lambda repressor-like DNA-binding domains"/>
    <property type="match status" value="1"/>
</dbReference>
<feature type="domain" description="HTH cro/C1-type" evidence="1">
    <location>
        <begin position="16"/>
        <end position="47"/>
    </location>
</feature>
<proteinExistence type="predicted"/>
<sequence>MPEERKPQWVRFGAGLRKAREIAGVSQAQAARATGWSRSTISALETGFRSPQRSQVEALDHLLATGGALMRLWVSLANNVDAPEWFRDVLALEREASVIREYQSMLVPGLLQTADYARAVIRSGSPWFSPQKVESLVEARVRRHEVLSKTGRPVAWFVADDVAFRRRMGGPAVMRAQLERLLELSGDVIRLQVLRSEPNTHPGLGGPFRIMNFTDRQQVGYAEHTLGGELTSDTREVEELNLMFGAIQGEALSPGASVDFVHAALKGT</sequence>
<dbReference type="InterPro" id="IPR001387">
    <property type="entry name" value="Cro/C1-type_HTH"/>
</dbReference>
<dbReference type="Pfam" id="PF13560">
    <property type="entry name" value="HTH_31"/>
    <property type="match status" value="1"/>
</dbReference>
<dbReference type="RefSeq" id="WP_133743671.1">
    <property type="nucleotide sequence ID" value="NZ_SNYN01000037.1"/>
</dbReference>
<dbReference type="InterPro" id="IPR010982">
    <property type="entry name" value="Lambda_DNA-bd_dom_sf"/>
</dbReference>
<dbReference type="SMART" id="SM00530">
    <property type="entry name" value="HTH_XRE"/>
    <property type="match status" value="1"/>
</dbReference>
<name>A0A4R6UBY0_9ACTN</name>
<reference evidence="2 3" key="1">
    <citation type="submission" date="2019-03" db="EMBL/GenBank/DDBJ databases">
        <title>Genomic Encyclopedia of Type Strains, Phase IV (KMG-IV): sequencing the most valuable type-strain genomes for metagenomic binning, comparative biology and taxonomic classification.</title>
        <authorList>
            <person name="Goeker M."/>
        </authorList>
    </citation>
    <scope>NUCLEOTIDE SEQUENCE [LARGE SCALE GENOMIC DNA]</scope>
    <source>
        <strain evidence="2 3">DSM 46770</strain>
    </source>
</reference>
<dbReference type="OrthoDB" id="3423346at2"/>
<dbReference type="Proteomes" id="UP000295281">
    <property type="component" value="Unassembled WGS sequence"/>
</dbReference>
<dbReference type="SUPFAM" id="SSF47413">
    <property type="entry name" value="lambda repressor-like DNA-binding domains"/>
    <property type="match status" value="1"/>
</dbReference>
<dbReference type="Pfam" id="PF19054">
    <property type="entry name" value="DUF5753"/>
    <property type="match status" value="1"/>
</dbReference>
<accession>A0A4R6UBY0</accession>
<evidence type="ECO:0000313" key="2">
    <source>
        <dbReference type="EMBL" id="TDQ44180.1"/>
    </source>
</evidence>
<comment type="caution">
    <text evidence="2">The sequence shown here is derived from an EMBL/GenBank/DDBJ whole genome shotgun (WGS) entry which is preliminary data.</text>
</comment>
<evidence type="ECO:0000313" key="3">
    <source>
        <dbReference type="Proteomes" id="UP000295281"/>
    </source>
</evidence>
<evidence type="ECO:0000259" key="1">
    <source>
        <dbReference type="PROSITE" id="PS50943"/>
    </source>
</evidence>
<dbReference type="GO" id="GO:0003677">
    <property type="term" value="F:DNA binding"/>
    <property type="evidence" value="ECO:0007669"/>
    <property type="project" value="InterPro"/>
</dbReference>
<protein>
    <submittedName>
        <fullName evidence="2">Transcriptional regulator with XRE-family HTH domain</fullName>
    </submittedName>
</protein>
<keyword evidence="3" id="KW-1185">Reference proteome</keyword>
<dbReference type="AlphaFoldDB" id="A0A4R6UBY0"/>
<organism evidence="2 3">
    <name type="scientific">Actinorugispora endophytica</name>
    <dbReference type="NCBI Taxonomy" id="1605990"/>
    <lineage>
        <taxon>Bacteria</taxon>
        <taxon>Bacillati</taxon>
        <taxon>Actinomycetota</taxon>
        <taxon>Actinomycetes</taxon>
        <taxon>Streptosporangiales</taxon>
        <taxon>Nocardiopsidaceae</taxon>
        <taxon>Actinorugispora</taxon>
    </lineage>
</organism>
<dbReference type="InterPro" id="IPR043917">
    <property type="entry name" value="DUF5753"/>
</dbReference>
<dbReference type="EMBL" id="SNYN01000037">
    <property type="protein sequence ID" value="TDQ44180.1"/>
    <property type="molecule type" value="Genomic_DNA"/>
</dbReference>
<dbReference type="CDD" id="cd00093">
    <property type="entry name" value="HTH_XRE"/>
    <property type="match status" value="1"/>
</dbReference>